<comment type="caution">
    <text evidence="2">The sequence shown here is derived from an EMBL/GenBank/DDBJ whole genome shotgun (WGS) entry which is preliminary data.</text>
</comment>
<dbReference type="SUPFAM" id="SSF52833">
    <property type="entry name" value="Thioredoxin-like"/>
    <property type="match status" value="1"/>
</dbReference>
<dbReference type="PANTHER" id="PTHR10438">
    <property type="entry name" value="THIOREDOXIN"/>
    <property type="match status" value="1"/>
</dbReference>
<dbReference type="PROSITE" id="PS51352">
    <property type="entry name" value="THIOREDOXIN_2"/>
    <property type="match status" value="1"/>
</dbReference>
<dbReference type="Pfam" id="PF00085">
    <property type="entry name" value="Thioredoxin"/>
    <property type="match status" value="1"/>
</dbReference>
<proteinExistence type="predicted"/>
<dbReference type="CDD" id="cd02947">
    <property type="entry name" value="TRX_family"/>
    <property type="match status" value="1"/>
</dbReference>
<evidence type="ECO:0000259" key="1">
    <source>
        <dbReference type="PROSITE" id="PS51352"/>
    </source>
</evidence>
<protein>
    <submittedName>
        <fullName evidence="2">Thioredoxin</fullName>
    </submittedName>
</protein>
<dbReference type="OrthoDB" id="7629852at2"/>
<dbReference type="InterPro" id="IPR050620">
    <property type="entry name" value="Thioredoxin_H-type-like"/>
</dbReference>
<sequence length="111" mass="12785">MNRIENEAQFQEQIGQDSYTIMKFDATWCPDCKNLDRFIGDIISENSDKSFFAVDSEQFETLAEKYDVRGIPSLLVFKNGEKLDHLHSKFAKTPAQIREYLSKLDTPSGDQ</sequence>
<dbReference type="EMBL" id="QTTN01000004">
    <property type="protein sequence ID" value="REE91663.1"/>
    <property type="molecule type" value="Genomic_DNA"/>
</dbReference>
<organism evidence="2 3">
    <name type="scientific">Paenibacillus taihuensis</name>
    <dbReference type="NCBI Taxonomy" id="1156355"/>
    <lineage>
        <taxon>Bacteria</taxon>
        <taxon>Bacillati</taxon>
        <taxon>Bacillota</taxon>
        <taxon>Bacilli</taxon>
        <taxon>Bacillales</taxon>
        <taxon>Paenibacillaceae</taxon>
        <taxon>Paenibacillus</taxon>
    </lineage>
</organism>
<dbReference type="Proteomes" id="UP000256304">
    <property type="component" value="Unassembled WGS sequence"/>
</dbReference>
<dbReference type="RefSeq" id="WP_116187994.1">
    <property type="nucleotide sequence ID" value="NZ_QTTN01000004.1"/>
</dbReference>
<gene>
    <name evidence="2" type="ORF">A8990_104171</name>
</gene>
<dbReference type="Gene3D" id="3.40.30.10">
    <property type="entry name" value="Glutaredoxin"/>
    <property type="match status" value="1"/>
</dbReference>
<evidence type="ECO:0000313" key="3">
    <source>
        <dbReference type="Proteomes" id="UP000256304"/>
    </source>
</evidence>
<reference evidence="2 3" key="1">
    <citation type="submission" date="2018-08" db="EMBL/GenBank/DDBJ databases">
        <title>Genomic Encyclopedia of Type Strains, Phase III (KMG-III): the genomes of soil and plant-associated and newly described type strains.</title>
        <authorList>
            <person name="Whitman W."/>
        </authorList>
    </citation>
    <scope>NUCLEOTIDE SEQUENCE [LARGE SCALE GENOMIC DNA]</scope>
    <source>
        <strain evidence="2 3">CGMCC 1.10966</strain>
    </source>
</reference>
<feature type="domain" description="Thioredoxin" evidence="1">
    <location>
        <begin position="1"/>
        <end position="106"/>
    </location>
</feature>
<keyword evidence="3" id="KW-1185">Reference proteome</keyword>
<dbReference type="InterPro" id="IPR013766">
    <property type="entry name" value="Thioredoxin_domain"/>
</dbReference>
<accession>A0A3D9SCM9</accession>
<dbReference type="PANTHER" id="PTHR10438:SF468">
    <property type="entry name" value="THIOREDOXIN-1-RELATED"/>
    <property type="match status" value="1"/>
</dbReference>
<dbReference type="InterPro" id="IPR036249">
    <property type="entry name" value="Thioredoxin-like_sf"/>
</dbReference>
<name>A0A3D9SCM9_9BACL</name>
<dbReference type="AlphaFoldDB" id="A0A3D9SCM9"/>
<evidence type="ECO:0000313" key="2">
    <source>
        <dbReference type="EMBL" id="REE91663.1"/>
    </source>
</evidence>